<feature type="region of interest" description="Disordered" evidence="1">
    <location>
        <begin position="81"/>
        <end position="101"/>
    </location>
</feature>
<name>A0AAD7C318_MYCRO</name>
<comment type="caution">
    <text evidence="2">The sequence shown here is derived from an EMBL/GenBank/DDBJ whole genome shotgun (WGS) entry which is preliminary data.</text>
</comment>
<sequence length="131" mass="14478">MSTTMTATNTSTARAPSSPTTASSTSTPNIATTATATTPTRPRMLTESYSLRLWRKQRPQREEEQEHVVLKVALPRIWVASSASSHPPPPPTRPRFSRRHLGINTERYAEPEPVLDLDGKSEVDLAASLER</sequence>
<keyword evidence="3" id="KW-1185">Reference proteome</keyword>
<organism evidence="2 3">
    <name type="scientific">Mycena rosella</name>
    <name type="common">Pink bonnet</name>
    <name type="synonym">Agaricus rosellus</name>
    <dbReference type="NCBI Taxonomy" id="1033263"/>
    <lineage>
        <taxon>Eukaryota</taxon>
        <taxon>Fungi</taxon>
        <taxon>Dikarya</taxon>
        <taxon>Basidiomycota</taxon>
        <taxon>Agaricomycotina</taxon>
        <taxon>Agaricomycetes</taxon>
        <taxon>Agaricomycetidae</taxon>
        <taxon>Agaricales</taxon>
        <taxon>Marasmiineae</taxon>
        <taxon>Mycenaceae</taxon>
        <taxon>Mycena</taxon>
    </lineage>
</organism>
<protein>
    <submittedName>
        <fullName evidence="2">Uncharacterized protein</fullName>
    </submittedName>
</protein>
<dbReference type="AlphaFoldDB" id="A0AAD7C318"/>
<dbReference type="EMBL" id="JARKIE010000446">
    <property type="protein sequence ID" value="KAJ7638045.1"/>
    <property type="molecule type" value="Genomic_DNA"/>
</dbReference>
<gene>
    <name evidence="2" type="ORF">B0H17DRAFT_1216899</name>
</gene>
<dbReference type="Proteomes" id="UP001221757">
    <property type="component" value="Unassembled WGS sequence"/>
</dbReference>
<evidence type="ECO:0000313" key="3">
    <source>
        <dbReference type="Proteomes" id="UP001221757"/>
    </source>
</evidence>
<accession>A0AAD7C318</accession>
<feature type="region of interest" description="Disordered" evidence="1">
    <location>
        <begin position="1"/>
        <end position="43"/>
    </location>
</feature>
<reference evidence="2" key="1">
    <citation type="submission" date="2023-03" db="EMBL/GenBank/DDBJ databases">
        <title>Massive genome expansion in bonnet fungi (Mycena s.s.) driven by repeated elements and novel gene families across ecological guilds.</title>
        <authorList>
            <consortium name="Lawrence Berkeley National Laboratory"/>
            <person name="Harder C.B."/>
            <person name="Miyauchi S."/>
            <person name="Viragh M."/>
            <person name="Kuo A."/>
            <person name="Thoen E."/>
            <person name="Andreopoulos B."/>
            <person name="Lu D."/>
            <person name="Skrede I."/>
            <person name="Drula E."/>
            <person name="Henrissat B."/>
            <person name="Morin E."/>
            <person name="Kohler A."/>
            <person name="Barry K."/>
            <person name="LaButti K."/>
            <person name="Morin E."/>
            <person name="Salamov A."/>
            <person name="Lipzen A."/>
            <person name="Mereny Z."/>
            <person name="Hegedus B."/>
            <person name="Baldrian P."/>
            <person name="Stursova M."/>
            <person name="Weitz H."/>
            <person name="Taylor A."/>
            <person name="Grigoriev I.V."/>
            <person name="Nagy L.G."/>
            <person name="Martin F."/>
            <person name="Kauserud H."/>
        </authorList>
    </citation>
    <scope>NUCLEOTIDE SEQUENCE</scope>
    <source>
        <strain evidence="2">CBHHK067</strain>
    </source>
</reference>
<evidence type="ECO:0000313" key="2">
    <source>
        <dbReference type="EMBL" id="KAJ7638045.1"/>
    </source>
</evidence>
<feature type="compositionally biased region" description="Low complexity" evidence="1">
    <location>
        <begin position="1"/>
        <end position="42"/>
    </location>
</feature>
<evidence type="ECO:0000256" key="1">
    <source>
        <dbReference type="SAM" id="MobiDB-lite"/>
    </source>
</evidence>
<proteinExistence type="predicted"/>